<name>A0A1S7UKG0_ROSNE</name>
<gene>
    <name evidence="2" type="ORF">SAMD00023353_0501620</name>
</gene>
<reference evidence="2" key="1">
    <citation type="submission" date="2016-03" db="EMBL/GenBank/DDBJ databases">
        <title>Draft genome sequence of Rosellinia necatrix.</title>
        <authorList>
            <person name="Kanematsu S."/>
        </authorList>
    </citation>
    <scope>NUCLEOTIDE SEQUENCE [LARGE SCALE GENOMIC DNA]</scope>
    <source>
        <strain evidence="2">W97</strain>
    </source>
</reference>
<dbReference type="EMBL" id="DF977450">
    <property type="protein sequence ID" value="GAP83764.2"/>
    <property type="molecule type" value="Genomic_DNA"/>
</dbReference>
<dbReference type="OrthoDB" id="5429740at2759"/>
<evidence type="ECO:0000313" key="3">
    <source>
        <dbReference type="Proteomes" id="UP000054516"/>
    </source>
</evidence>
<organism evidence="2">
    <name type="scientific">Rosellinia necatrix</name>
    <name type="common">White root-rot fungus</name>
    <dbReference type="NCBI Taxonomy" id="77044"/>
    <lineage>
        <taxon>Eukaryota</taxon>
        <taxon>Fungi</taxon>
        <taxon>Dikarya</taxon>
        <taxon>Ascomycota</taxon>
        <taxon>Pezizomycotina</taxon>
        <taxon>Sordariomycetes</taxon>
        <taxon>Xylariomycetidae</taxon>
        <taxon>Xylariales</taxon>
        <taxon>Xylariaceae</taxon>
        <taxon>Rosellinia</taxon>
    </lineage>
</organism>
<evidence type="ECO:0000256" key="1">
    <source>
        <dbReference type="SAM" id="Phobius"/>
    </source>
</evidence>
<dbReference type="AlphaFoldDB" id="A0A1S7UKG0"/>
<dbReference type="Proteomes" id="UP000054516">
    <property type="component" value="Unassembled WGS sequence"/>
</dbReference>
<proteinExistence type="predicted"/>
<protein>
    <submittedName>
        <fullName evidence="2">Putative integral membrane protein</fullName>
    </submittedName>
</protein>
<evidence type="ECO:0000313" key="2">
    <source>
        <dbReference type="EMBL" id="GAP83764.2"/>
    </source>
</evidence>
<dbReference type="InterPro" id="IPR052337">
    <property type="entry name" value="SAT4-like"/>
</dbReference>
<keyword evidence="1" id="KW-1133">Transmembrane helix</keyword>
<keyword evidence="1" id="KW-0472">Membrane</keyword>
<sequence length="268" mass="28868">MSDLNVYGRPLAHTGPGTGPSILGVNWAFASPAIIAVGLRMWFRRKAGHGLDDWLMVVATAMLIVYEALLTTAVIWGLGRQFVSVTLKDAIFPITFIWSLQLESRKKIGLTALFSGSLLAFLASLAKIIYSTLSIRGESGAANGDGAASGILWITSGIEQSLVIILGTAPALGPLARMQIFNNVSESFVNLITFGHRSRRSPVVQSMHHEELELGQPRRLTDDGEESGRGVLQFVDGTLTTIDAETAKYVKRTDDFAVMGKAGHGRLS</sequence>
<keyword evidence="1" id="KW-0812">Transmembrane</keyword>
<accession>A0A1S7UKG0</accession>
<dbReference type="PANTHER" id="PTHR33048:SF47">
    <property type="entry name" value="INTEGRAL MEMBRANE PROTEIN-RELATED"/>
    <property type="match status" value="1"/>
</dbReference>
<feature type="transmembrane region" description="Helical" evidence="1">
    <location>
        <begin position="20"/>
        <end position="42"/>
    </location>
</feature>
<dbReference type="PANTHER" id="PTHR33048">
    <property type="entry name" value="PTH11-LIKE INTEGRAL MEMBRANE PROTEIN (AFU_ORTHOLOGUE AFUA_5G11245)"/>
    <property type="match status" value="1"/>
</dbReference>
<feature type="transmembrane region" description="Helical" evidence="1">
    <location>
        <begin position="150"/>
        <end position="172"/>
    </location>
</feature>
<keyword evidence="3" id="KW-1185">Reference proteome</keyword>
<feature type="transmembrane region" description="Helical" evidence="1">
    <location>
        <begin position="54"/>
        <end position="76"/>
    </location>
</feature>
<feature type="transmembrane region" description="Helical" evidence="1">
    <location>
        <begin position="112"/>
        <end position="130"/>
    </location>
</feature>